<dbReference type="InterPro" id="IPR003615">
    <property type="entry name" value="HNH_nuc"/>
</dbReference>
<dbReference type="EMBL" id="JAGJCF010000018">
    <property type="protein sequence ID" value="MBP0617607.1"/>
    <property type="molecule type" value="Genomic_DNA"/>
</dbReference>
<dbReference type="Proteomes" id="UP000678276">
    <property type="component" value="Unassembled WGS sequence"/>
</dbReference>
<sequence length="300" mass="34083">MAFGVFIHRFDSIYDDTPAERYHFPQQYLSRVEACIGKWIVYYEPTKVRNTRGYFAVARVAQVLPDKHRSGMFFATIEPGTYLDFVEAVPFITPDGQVVERGLLNDQGSLSGRRQAAVRTLSQVDFARIISLGLPDDMDDLPRLGSHSAEDGFSEEQSIYVADLNHERERLLTSRSYRDRMFRRSILKAYDSRCAFTGLRLLNGGGRAEVEAAHIRPVEQGGPDVVGNGIALSGTIHWMFDRGLLSLSDEFDILISRQLNDLSAVEAILNRDHRALSPLSHLQRPLPQFLEWHRSNCFKH</sequence>
<gene>
    <name evidence="2" type="ORF">J6595_18645</name>
</gene>
<keyword evidence="3" id="KW-1185">Reference proteome</keyword>
<dbReference type="Pfam" id="PF13391">
    <property type="entry name" value="HNH_2"/>
    <property type="match status" value="1"/>
</dbReference>
<evidence type="ECO:0000313" key="2">
    <source>
        <dbReference type="EMBL" id="MBP0617607.1"/>
    </source>
</evidence>
<accession>A0ABS4BLJ5</accession>
<keyword evidence="2" id="KW-0255">Endonuclease</keyword>
<dbReference type="RefSeq" id="WP_209596550.1">
    <property type="nucleotide sequence ID" value="NZ_JAGJCF010000018.1"/>
</dbReference>
<keyword evidence="2" id="KW-0540">Nuclease</keyword>
<evidence type="ECO:0000259" key="1">
    <source>
        <dbReference type="Pfam" id="PF13391"/>
    </source>
</evidence>
<dbReference type="GO" id="GO:0004519">
    <property type="term" value="F:endonuclease activity"/>
    <property type="evidence" value="ECO:0007669"/>
    <property type="project" value="UniProtKB-KW"/>
</dbReference>
<reference evidence="2 3" key="1">
    <citation type="submission" date="2021-04" db="EMBL/GenBank/DDBJ databases">
        <title>Whole genome sequence of Jiella sp. KSK16Y-1.</title>
        <authorList>
            <person name="Tuo L."/>
        </authorList>
    </citation>
    <scope>NUCLEOTIDE SEQUENCE [LARGE SCALE GENOMIC DNA]</scope>
    <source>
        <strain evidence="2 3">KSK16Y-1</strain>
    </source>
</reference>
<keyword evidence="2" id="KW-0378">Hydrolase</keyword>
<proteinExistence type="predicted"/>
<name>A0ABS4BLJ5_9HYPH</name>
<evidence type="ECO:0000313" key="3">
    <source>
        <dbReference type="Proteomes" id="UP000678276"/>
    </source>
</evidence>
<feature type="domain" description="HNH nuclease" evidence="1">
    <location>
        <begin position="194"/>
        <end position="247"/>
    </location>
</feature>
<comment type="caution">
    <text evidence="2">The sequence shown here is derived from an EMBL/GenBank/DDBJ whole genome shotgun (WGS) entry which is preliminary data.</text>
</comment>
<protein>
    <submittedName>
        <fullName evidence="2">HNH endonuclease</fullName>
    </submittedName>
</protein>
<organism evidence="2 3">
    <name type="scientific">Jiella mangrovi</name>
    <dbReference type="NCBI Taxonomy" id="2821407"/>
    <lineage>
        <taxon>Bacteria</taxon>
        <taxon>Pseudomonadati</taxon>
        <taxon>Pseudomonadota</taxon>
        <taxon>Alphaproteobacteria</taxon>
        <taxon>Hyphomicrobiales</taxon>
        <taxon>Aurantimonadaceae</taxon>
        <taxon>Jiella</taxon>
    </lineage>
</organism>